<proteinExistence type="predicted"/>
<keyword evidence="2" id="KW-1185">Reference proteome</keyword>
<reference evidence="2" key="1">
    <citation type="submission" date="2020-05" db="EMBL/GenBank/DDBJ databases">
        <title>Frigoriglobus tundricola gen. nov., sp. nov., a psychrotolerant cellulolytic planctomycete of the family Gemmataceae with two divergent copies of 16S rRNA gene.</title>
        <authorList>
            <person name="Kulichevskaya I.S."/>
            <person name="Ivanova A.A."/>
            <person name="Naumoff D.G."/>
            <person name="Beletsky A.V."/>
            <person name="Rijpstra W.I.C."/>
            <person name="Sinninghe Damste J.S."/>
            <person name="Mardanov A.V."/>
            <person name="Ravin N.V."/>
            <person name="Dedysh S.N."/>
        </authorList>
    </citation>
    <scope>NUCLEOTIDE SEQUENCE [LARGE SCALE GENOMIC DNA]</scope>
    <source>
        <strain evidence="2">PL17</strain>
    </source>
</reference>
<dbReference type="RefSeq" id="WP_171470259.1">
    <property type="nucleotide sequence ID" value="NZ_CP053452.2"/>
</dbReference>
<evidence type="ECO:0000313" key="2">
    <source>
        <dbReference type="Proteomes" id="UP000503447"/>
    </source>
</evidence>
<sequence length="137" mass="15969">MNERKGFLKLLAENEDDLTTRLVYADWLDERGEHEEADRQRKWPAAKEWLVRFCRQNNPADEQDTEEWFISYETLLELGREAVERDGRELWFSCGNNMGMCDALRSECGPFWKNWSIVTGVPVPPDAEARSSFSCAC</sequence>
<dbReference type="KEGG" id="ftj:FTUN_1736"/>
<gene>
    <name evidence="1" type="ORF">FTUN_1736</name>
</gene>
<organism evidence="1 2">
    <name type="scientific">Frigoriglobus tundricola</name>
    <dbReference type="NCBI Taxonomy" id="2774151"/>
    <lineage>
        <taxon>Bacteria</taxon>
        <taxon>Pseudomonadati</taxon>
        <taxon>Planctomycetota</taxon>
        <taxon>Planctomycetia</taxon>
        <taxon>Gemmatales</taxon>
        <taxon>Gemmataceae</taxon>
        <taxon>Frigoriglobus</taxon>
    </lineage>
</organism>
<protein>
    <recommendedName>
        <fullName evidence="3">TIGR02996 domain-containing protein</fullName>
    </recommendedName>
</protein>
<dbReference type="AlphaFoldDB" id="A0A6M5YLM3"/>
<evidence type="ECO:0000313" key="1">
    <source>
        <dbReference type="EMBL" id="QJW94216.1"/>
    </source>
</evidence>
<dbReference type="NCBIfam" id="TIGR02996">
    <property type="entry name" value="rpt_mate_G_obs"/>
    <property type="match status" value="1"/>
</dbReference>
<dbReference type="Proteomes" id="UP000503447">
    <property type="component" value="Chromosome"/>
</dbReference>
<accession>A0A6M5YLM3</accession>
<dbReference type="EMBL" id="CP053452">
    <property type="protein sequence ID" value="QJW94216.1"/>
    <property type="molecule type" value="Genomic_DNA"/>
</dbReference>
<dbReference type="InterPro" id="IPR014338">
    <property type="entry name" value="CHP02996_rpt-companion-dom"/>
</dbReference>
<name>A0A6M5YLM3_9BACT</name>
<evidence type="ECO:0008006" key="3">
    <source>
        <dbReference type="Google" id="ProtNLM"/>
    </source>
</evidence>